<keyword evidence="2" id="KW-0812">Transmembrane</keyword>
<name>A0AAD7NEQ0_9AGAR</name>
<organism evidence="4 5">
    <name type="scientific">Mycena maculata</name>
    <dbReference type="NCBI Taxonomy" id="230809"/>
    <lineage>
        <taxon>Eukaryota</taxon>
        <taxon>Fungi</taxon>
        <taxon>Dikarya</taxon>
        <taxon>Basidiomycota</taxon>
        <taxon>Agaricomycotina</taxon>
        <taxon>Agaricomycetes</taxon>
        <taxon>Agaricomycetidae</taxon>
        <taxon>Agaricales</taxon>
        <taxon>Marasmiineae</taxon>
        <taxon>Mycenaceae</taxon>
        <taxon>Mycena</taxon>
    </lineage>
</organism>
<protein>
    <recommendedName>
        <fullName evidence="3">DUF6535 domain-containing protein</fullName>
    </recommendedName>
</protein>
<evidence type="ECO:0000256" key="2">
    <source>
        <dbReference type="SAM" id="Phobius"/>
    </source>
</evidence>
<feature type="transmembrane region" description="Helical" evidence="2">
    <location>
        <begin position="234"/>
        <end position="252"/>
    </location>
</feature>
<keyword evidence="2" id="KW-0472">Membrane</keyword>
<dbReference type="AlphaFoldDB" id="A0AAD7NEQ0"/>
<proteinExistence type="predicted"/>
<dbReference type="Proteomes" id="UP001215280">
    <property type="component" value="Unassembled WGS sequence"/>
</dbReference>
<comment type="caution">
    <text evidence="4">The sequence shown here is derived from an EMBL/GenBank/DDBJ whole genome shotgun (WGS) entry which is preliminary data.</text>
</comment>
<reference evidence="4" key="1">
    <citation type="submission" date="2023-03" db="EMBL/GenBank/DDBJ databases">
        <title>Massive genome expansion in bonnet fungi (Mycena s.s.) driven by repeated elements and novel gene families across ecological guilds.</title>
        <authorList>
            <consortium name="Lawrence Berkeley National Laboratory"/>
            <person name="Harder C.B."/>
            <person name="Miyauchi S."/>
            <person name="Viragh M."/>
            <person name="Kuo A."/>
            <person name="Thoen E."/>
            <person name="Andreopoulos B."/>
            <person name="Lu D."/>
            <person name="Skrede I."/>
            <person name="Drula E."/>
            <person name="Henrissat B."/>
            <person name="Morin E."/>
            <person name="Kohler A."/>
            <person name="Barry K."/>
            <person name="LaButti K."/>
            <person name="Morin E."/>
            <person name="Salamov A."/>
            <person name="Lipzen A."/>
            <person name="Mereny Z."/>
            <person name="Hegedus B."/>
            <person name="Baldrian P."/>
            <person name="Stursova M."/>
            <person name="Weitz H."/>
            <person name="Taylor A."/>
            <person name="Grigoriev I.V."/>
            <person name="Nagy L.G."/>
            <person name="Martin F."/>
            <person name="Kauserud H."/>
        </authorList>
    </citation>
    <scope>NUCLEOTIDE SEQUENCE</scope>
    <source>
        <strain evidence="4">CBHHK188m</strain>
    </source>
</reference>
<evidence type="ECO:0000313" key="4">
    <source>
        <dbReference type="EMBL" id="KAJ7757192.1"/>
    </source>
</evidence>
<evidence type="ECO:0000313" key="5">
    <source>
        <dbReference type="Proteomes" id="UP001215280"/>
    </source>
</evidence>
<sequence>MADQELEAGLPRPQRPTKDGSVLHRVASAAFRVLRPRQKQAGRDPKPPESLPPTPDGQEKGNYSEAENEEACTKIWSIYVGEAERYDAALVESWRADMEGMLIFSGLFSASLTAFLIESYKNLQQNSGDQTVTAILQVSQQLAAIANGESYVSPKAAPFVPPTESLWCNAFWFISLSLSLTCALLATLVEQWAREFLHKTEMRPSPVRRARIFSFLYFGLQRFRIHTIVDAIPFLLHASLLLFFAGLVAFLMPVNRTMMYLMGIALFIFLLLYTVLTVLPVLYLDCPYRTPVSAPLWSLLRNPLSIFGAHEVSPQPTMTEAVVHSALRDSENRDQRALQWTLDSLTDDVELLPFVEAIPDIIHGPNGFRRLNDHLFIPILGDIEIASPLVTRICNLIKGTRGMALDDPLRTRRRVAGHKALWALCMMPCAWDRHFDVERTRLGESSKGLPATALLAIMYHAQRWSHHLVGTLRDLLVNHDHSSPHFREEVLPMALRLLRLLVEQEELFVSPFAAYFTMSTSNACSRHFAELKGLHTEIGDSVPTAVQLAKTQCILAAVDRSHDWASNSIVLIGEFLRREIEGFHNPSSDPLFEPLVTCNTILSEIEFNPPIHPAAQVYIGFPSDIRKLEYTWPPKQLDVLARIAFRLLRFLPPEVDSPLSYLRFREEARAIGYALGQCDLLKLSQILVGRLSDEGKDNNIFLRDDTVAIITTVANCIRSDSEAIVFVDKVLASSLSAFVSEHSAIRAARYLRHLRKFSHELSDIPFLPQSTAFHRLQEICQDELLNPLRPLFLPRDVDMQTVIDSLRIHLFNKYILFLSDYLKNTISISAEIKIYAFNRVIPFHWWDKVDPEIQDGFFAAILAKTESLIHTENNKYGSDLVTIGEQLWSSDLFWMEILWEGRSPHLYGIQPSCLQLLVESLGL</sequence>
<feature type="region of interest" description="Disordered" evidence="1">
    <location>
        <begin position="34"/>
        <end position="68"/>
    </location>
</feature>
<dbReference type="EMBL" id="JARJLG010000059">
    <property type="protein sequence ID" value="KAJ7757192.1"/>
    <property type="molecule type" value="Genomic_DNA"/>
</dbReference>
<accession>A0AAD7NEQ0</accession>
<dbReference type="InterPro" id="IPR045338">
    <property type="entry name" value="DUF6535"/>
</dbReference>
<keyword evidence="5" id="KW-1185">Reference proteome</keyword>
<keyword evidence="2" id="KW-1133">Transmembrane helix</keyword>
<evidence type="ECO:0000259" key="3">
    <source>
        <dbReference type="Pfam" id="PF20153"/>
    </source>
</evidence>
<feature type="region of interest" description="Disordered" evidence="1">
    <location>
        <begin position="1"/>
        <end position="21"/>
    </location>
</feature>
<feature type="domain" description="DUF6535" evidence="3">
    <location>
        <begin position="76"/>
        <end position="252"/>
    </location>
</feature>
<feature type="transmembrane region" description="Helical" evidence="2">
    <location>
        <begin position="259"/>
        <end position="283"/>
    </location>
</feature>
<dbReference type="Pfam" id="PF20153">
    <property type="entry name" value="DUF6535"/>
    <property type="match status" value="1"/>
</dbReference>
<gene>
    <name evidence="4" type="ORF">DFH07DRAFT_819578</name>
</gene>
<evidence type="ECO:0000256" key="1">
    <source>
        <dbReference type="SAM" id="MobiDB-lite"/>
    </source>
</evidence>